<evidence type="ECO:0000256" key="6">
    <source>
        <dbReference type="RuleBase" id="RU363126"/>
    </source>
</evidence>
<comment type="subcellular location">
    <subcellularLocation>
        <location evidence="6">Cell membrane</location>
        <topology evidence="6">Multi-pass membrane protein</topology>
    </subcellularLocation>
    <subcellularLocation>
        <location evidence="1">Membrane</location>
    </subcellularLocation>
</comment>
<comment type="caution">
    <text evidence="6">Lacks conserved residue(s) required for the propagation of feature annotation.</text>
</comment>
<comment type="function">
    <text evidence="6">Forms chloride channels.</text>
</comment>
<dbReference type="PANTHER" id="PTHR10736">
    <property type="entry name" value="BESTROPHIN"/>
    <property type="match status" value="1"/>
</dbReference>
<dbReference type="GO" id="GO:0005254">
    <property type="term" value="F:chloride channel activity"/>
    <property type="evidence" value="ECO:0007669"/>
    <property type="project" value="UniProtKB-KW"/>
</dbReference>
<dbReference type="InterPro" id="IPR021134">
    <property type="entry name" value="Bestrophin-like"/>
</dbReference>
<dbReference type="Proteomes" id="UP000887566">
    <property type="component" value="Unplaced"/>
</dbReference>
<evidence type="ECO:0000256" key="4">
    <source>
        <dbReference type="ARBA" id="ARBA00023136"/>
    </source>
</evidence>
<keyword evidence="3 6" id="KW-1133">Transmembrane helix</keyword>
<organism evidence="7 8">
    <name type="scientific">Plectus sambesii</name>
    <dbReference type="NCBI Taxonomy" id="2011161"/>
    <lineage>
        <taxon>Eukaryota</taxon>
        <taxon>Metazoa</taxon>
        <taxon>Ecdysozoa</taxon>
        <taxon>Nematoda</taxon>
        <taxon>Chromadorea</taxon>
        <taxon>Plectida</taxon>
        <taxon>Plectina</taxon>
        <taxon>Plectoidea</taxon>
        <taxon>Plectidae</taxon>
        <taxon>Plectus</taxon>
    </lineage>
</organism>
<evidence type="ECO:0000256" key="3">
    <source>
        <dbReference type="ARBA" id="ARBA00022989"/>
    </source>
</evidence>
<keyword evidence="6" id="KW-0868">Chloride</keyword>
<keyword evidence="2 6" id="KW-0812">Transmembrane</keyword>
<proteinExistence type="inferred from homology"/>
<keyword evidence="6" id="KW-0869">Chloride channel</keyword>
<dbReference type="WBParaSite" id="PSAMB.scaffold2141size25113.g16660.t1">
    <property type="protein sequence ID" value="PSAMB.scaffold2141size25113.g16660.t1"/>
    <property type="gene ID" value="PSAMB.scaffold2141size25113.g16660"/>
</dbReference>
<evidence type="ECO:0000313" key="7">
    <source>
        <dbReference type="Proteomes" id="UP000887566"/>
    </source>
</evidence>
<evidence type="ECO:0000256" key="1">
    <source>
        <dbReference type="ARBA" id="ARBA00004370"/>
    </source>
</evidence>
<evidence type="ECO:0000256" key="2">
    <source>
        <dbReference type="ARBA" id="ARBA00022692"/>
    </source>
</evidence>
<protein>
    <recommendedName>
        <fullName evidence="6">Bestrophin homolog</fullName>
    </recommendedName>
</protein>
<keyword evidence="6" id="KW-1003">Cell membrane</keyword>
<feature type="transmembrane region" description="Helical" evidence="6">
    <location>
        <begin position="78"/>
        <end position="102"/>
    </location>
</feature>
<dbReference type="GO" id="GO:0034707">
    <property type="term" value="C:chloride channel complex"/>
    <property type="evidence" value="ECO:0007669"/>
    <property type="project" value="UniProtKB-KW"/>
</dbReference>
<keyword evidence="6" id="KW-0406">Ion transport</keyword>
<evidence type="ECO:0000313" key="8">
    <source>
        <dbReference type="WBParaSite" id="PSAMB.scaffold2141size25113.g16660.t1"/>
    </source>
</evidence>
<accession>A0A914VM09</accession>
<dbReference type="AlphaFoldDB" id="A0A914VM09"/>
<evidence type="ECO:0000256" key="5">
    <source>
        <dbReference type="ARBA" id="ARBA00034769"/>
    </source>
</evidence>
<reference evidence="8" key="1">
    <citation type="submission" date="2022-11" db="UniProtKB">
        <authorList>
            <consortium name="WormBaseParasite"/>
        </authorList>
    </citation>
    <scope>IDENTIFICATION</scope>
</reference>
<dbReference type="PANTHER" id="PTHR10736:SF28">
    <property type="entry name" value="BESTROPHIN HOMOLOG 13"/>
    <property type="match status" value="1"/>
</dbReference>
<dbReference type="InterPro" id="IPR000615">
    <property type="entry name" value="Bestrophin"/>
</dbReference>
<sequence>VRKRFPSIRHVVAAELMTKPEYDVYKNTERTGRWFLPLQWAQQRIREHCQIAQTPAPLVSHLLGLLYKYRSGFMTLHCYDWVCIPLVYTQVAAIATYGYFILCLIGRQFLKNPVKGPDGNCQHSCVDYFVPIFTILEFLCYSGWFKVGQDIMRPFEEDDDDFELNYMLDRHIVIAQSMVNSACDKPPADNEESPFWTKMNSIPAHTKLSSAQMYHPPKLHAYVTIRDPEDASRVDLAPVAEVNSRKQGKKLRYF</sequence>
<keyword evidence="7" id="KW-1185">Reference proteome</keyword>
<comment type="similarity">
    <text evidence="5 6">Belongs to the anion channel-forming bestrophin (TC 1.A.46) family. Calcium-sensitive chloride channel subfamily.</text>
</comment>
<dbReference type="Pfam" id="PF01062">
    <property type="entry name" value="Bestrophin"/>
    <property type="match status" value="1"/>
</dbReference>
<name>A0A914VM09_9BILA</name>
<keyword evidence="6" id="KW-0407">Ion channel</keyword>
<keyword evidence="4 6" id="KW-0472">Membrane</keyword>
<keyword evidence="6" id="KW-0813">Transport</keyword>
<dbReference type="GO" id="GO:0005886">
    <property type="term" value="C:plasma membrane"/>
    <property type="evidence" value="ECO:0007669"/>
    <property type="project" value="UniProtKB-SubCell"/>
</dbReference>